<evidence type="ECO:0000313" key="3">
    <source>
        <dbReference type="EMBL" id="CCX15452.1"/>
    </source>
</evidence>
<accession>U4LGS7</accession>
<keyword evidence="2" id="KW-0812">Transmembrane</keyword>
<dbReference type="Proteomes" id="UP000018144">
    <property type="component" value="Unassembled WGS sequence"/>
</dbReference>
<evidence type="ECO:0000256" key="2">
    <source>
        <dbReference type="SAM" id="Phobius"/>
    </source>
</evidence>
<feature type="transmembrane region" description="Helical" evidence="2">
    <location>
        <begin position="109"/>
        <end position="129"/>
    </location>
</feature>
<protein>
    <submittedName>
        <fullName evidence="3">Uncharacterized protein</fullName>
    </submittedName>
</protein>
<feature type="compositionally biased region" description="Basic and acidic residues" evidence="1">
    <location>
        <begin position="140"/>
        <end position="159"/>
    </location>
</feature>
<dbReference type="EMBL" id="HF936168">
    <property type="protein sequence ID" value="CCX15452.1"/>
    <property type="molecule type" value="Genomic_DNA"/>
</dbReference>
<keyword evidence="4" id="KW-1185">Reference proteome</keyword>
<keyword evidence="2" id="KW-0472">Membrane</keyword>
<reference evidence="3 4" key="1">
    <citation type="journal article" date="2013" name="PLoS Genet.">
        <title>The genome and development-dependent transcriptomes of Pyronema confluens: a window into fungal evolution.</title>
        <authorList>
            <person name="Traeger S."/>
            <person name="Altegoer F."/>
            <person name="Freitag M."/>
            <person name="Gabaldon T."/>
            <person name="Kempken F."/>
            <person name="Kumar A."/>
            <person name="Marcet-Houben M."/>
            <person name="Poggeler S."/>
            <person name="Stajich J.E."/>
            <person name="Nowrousian M."/>
        </authorList>
    </citation>
    <scope>NUCLEOTIDE SEQUENCE [LARGE SCALE GENOMIC DNA]</scope>
    <source>
        <strain evidence="4">CBS 100304</strain>
        <tissue evidence="3">Vegetative mycelium</tissue>
    </source>
</reference>
<proteinExistence type="predicted"/>
<organism evidence="3 4">
    <name type="scientific">Pyronema omphalodes (strain CBS 100304)</name>
    <name type="common">Pyronema confluens</name>
    <dbReference type="NCBI Taxonomy" id="1076935"/>
    <lineage>
        <taxon>Eukaryota</taxon>
        <taxon>Fungi</taxon>
        <taxon>Dikarya</taxon>
        <taxon>Ascomycota</taxon>
        <taxon>Pezizomycotina</taxon>
        <taxon>Pezizomycetes</taxon>
        <taxon>Pezizales</taxon>
        <taxon>Pyronemataceae</taxon>
        <taxon>Pyronema</taxon>
    </lineage>
</organism>
<evidence type="ECO:0000313" key="4">
    <source>
        <dbReference type="Proteomes" id="UP000018144"/>
    </source>
</evidence>
<gene>
    <name evidence="3" type="ORF">PCON_01727</name>
</gene>
<sequence length="326" mass="36073">MLLLCQERASVNHTPYSVIATLVLKAPLPSQVANLYSTPPSPNSTFHFLDLVICKVRFLFNMAPRNRSPYCGREKRTCYGTLGFLFILSVILFGISFAPAVKGTTGRVYLWALSCSVFTITSCIVLFLASFCNRCRGRKSDPVEDGFKRSSVDSNEKDISPSSTMTSGDLVKHKVSSQDLKRYQVGPIPPRTSQESENRTVLSNIEEESTVGDESNCSVPTPPAATMIRRQSISEPELSSPYAGDVYTVPTKPSTNPFDSNLPQTQEEMWRFEKDWTTWNGSGIAPGRRIGSMNSQRRQASFISVGEDEELKASGKSMPNLLVSQQ</sequence>
<dbReference type="AlphaFoldDB" id="U4LGS7"/>
<name>U4LGS7_PYROM</name>
<dbReference type="OrthoDB" id="5318452at2759"/>
<feature type="region of interest" description="Disordered" evidence="1">
    <location>
        <begin position="140"/>
        <end position="171"/>
    </location>
</feature>
<evidence type="ECO:0000256" key="1">
    <source>
        <dbReference type="SAM" id="MobiDB-lite"/>
    </source>
</evidence>
<feature type="transmembrane region" description="Helical" evidence="2">
    <location>
        <begin position="77"/>
        <end position="97"/>
    </location>
</feature>
<keyword evidence="2" id="KW-1133">Transmembrane helix</keyword>